<evidence type="ECO:0000313" key="3">
    <source>
        <dbReference type="Proteomes" id="UP001146351"/>
    </source>
</evidence>
<reference evidence="2" key="1">
    <citation type="submission" date="2022-11" db="EMBL/GenBank/DDBJ databases">
        <authorList>
            <person name="Petersen C."/>
        </authorList>
    </citation>
    <scope>NUCLEOTIDE SEQUENCE</scope>
    <source>
        <strain evidence="2">IBT 21917</strain>
    </source>
</reference>
<gene>
    <name evidence="2" type="ORF">N7492_002898</name>
</gene>
<reference evidence="2" key="2">
    <citation type="journal article" date="2023" name="IMA Fungus">
        <title>Comparative genomic study of the Penicillium genus elucidates a diverse pangenome and 15 lateral gene transfer events.</title>
        <authorList>
            <person name="Petersen C."/>
            <person name="Sorensen T."/>
            <person name="Nielsen M.R."/>
            <person name="Sondergaard T.E."/>
            <person name="Sorensen J.L."/>
            <person name="Fitzpatrick D.A."/>
            <person name="Frisvad J.C."/>
            <person name="Nielsen K.L."/>
        </authorList>
    </citation>
    <scope>NUCLEOTIDE SEQUENCE</scope>
    <source>
        <strain evidence="2">IBT 21917</strain>
    </source>
</reference>
<dbReference type="AlphaFoldDB" id="A0A9W9IK84"/>
<feature type="compositionally biased region" description="Low complexity" evidence="1">
    <location>
        <begin position="1"/>
        <end position="14"/>
    </location>
</feature>
<feature type="compositionally biased region" description="Basic and acidic residues" evidence="1">
    <location>
        <begin position="26"/>
        <end position="36"/>
    </location>
</feature>
<organism evidence="2 3">
    <name type="scientific">Penicillium capsulatum</name>
    <dbReference type="NCBI Taxonomy" id="69766"/>
    <lineage>
        <taxon>Eukaryota</taxon>
        <taxon>Fungi</taxon>
        <taxon>Dikarya</taxon>
        <taxon>Ascomycota</taxon>
        <taxon>Pezizomycotina</taxon>
        <taxon>Eurotiomycetes</taxon>
        <taxon>Eurotiomycetidae</taxon>
        <taxon>Eurotiales</taxon>
        <taxon>Aspergillaceae</taxon>
        <taxon>Penicillium</taxon>
    </lineage>
</organism>
<evidence type="ECO:0000256" key="1">
    <source>
        <dbReference type="SAM" id="MobiDB-lite"/>
    </source>
</evidence>
<protein>
    <submittedName>
        <fullName evidence="2">Uncharacterized protein</fullName>
    </submittedName>
</protein>
<comment type="caution">
    <text evidence="2">The sequence shown here is derived from an EMBL/GenBank/DDBJ whole genome shotgun (WGS) entry which is preliminary data.</text>
</comment>
<keyword evidence="3" id="KW-1185">Reference proteome</keyword>
<name>A0A9W9IK84_9EURO</name>
<feature type="region of interest" description="Disordered" evidence="1">
    <location>
        <begin position="1"/>
        <end position="36"/>
    </location>
</feature>
<evidence type="ECO:0000313" key="2">
    <source>
        <dbReference type="EMBL" id="KAJ5179688.1"/>
    </source>
</evidence>
<proteinExistence type="predicted"/>
<dbReference type="EMBL" id="JAPQKO010000002">
    <property type="protein sequence ID" value="KAJ5179688.1"/>
    <property type="molecule type" value="Genomic_DNA"/>
</dbReference>
<dbReference type="Proteomes" id="UP001146351">
    <property type="component" value="Unassembled WGS sequence"/>
</dbReference>
<feature type="region of interest" description="Disordered" evidence="1">
    <location>
        <begin position="51"/>
        <end position="82"/>
    </location>
</feature>
<sequence>MSSTSPSTSPSTSTQPIDVVPQSYQDSRRDSTRDSTHSDIVHHLYFEDNDGFFPPRWLGQGPIASPRSSDSSEEVHEEENAS</sequence>
<feature type="compositionally biased region" description="Acidic residues" evidence="1">
    <location>
        <begin position="71"/>
        <end position="82"/>
    </location>
</feature>
<accession>A0A9W9IK84</accession>